<dbReference type="InParanoid" id="A0A409VX47"/>
<evidence type="ECO:0000313" key="2">
    <source>
        <dbReference type="EMBL" id="PPQ70835.1"/>
    </source>
</evidence>
<feature type="transmembrane region" description="Helical" evidence="1">
    <location>
        <begin position="32"/>
        <end position="53"/>
    </location>
</feature>
<dbReference type="AlphaFoldDB" id="A0A409VX47"/>
<proteinExistence type="predicted"/>
<accession>A0A409VX47</accession>
<comment type="caution">
    <text evidence="2">The sequence shown here is derived from an EMBL/GenBank/DDBJ whole genome shotgun (WGS) entry which is preliminary data.</text>
</comment>
<organism evidence="2 3">
    <name type="scientific">Gymnopilus dilepis</name>
    <dbReference type="NCBI Taxonomy" id="231916"/>
    <lineage>
        <taxon>Eukaryota</taxon>
        <taxon>Fungi</taxon>
        <taxon>Dikarya</taxon>
        <taxon>Basidiomycota</taxon>
        <taxon>Agaricomycotina</taxon>
        <taxon>Agaricomycetes</taxon>
        <taxon>Agaricomycetidae</taxon>
        <taxon>Agaricales</taxon>
        <taxon>Agaricineae</taxon>
        <taxon>Hymenogastraceae</taxon>
        <taxon>Gymnopilus</taxon>
    </lineage>
</organism>
<gene>
    <name evidence="2" type="ORF">CVT26_014040</name>
</gene>
<dbReference type="OrthoDB" id="3048770at2759"/>
<keyword evidence="1" id="KW-0472">Membrane</keyword>
<reference evidence="2 3" key="1">
    <citation type="journal article" date="2018" name="Evol. Lett.">
        <title>Horizontal gene cluster transfer increased hallucinogenic mushroom diversity.</title>
        <authorList>
            <person name="Reynolds H.T."/>
            <person name="Vijayakumar V."/>
            <person name="Gluck-Thaler E."/>
            <person name="Korotkin H.B."/>
            <person name="Matheny P.B."/>
            <person name="Slot J.C."/>
        </authorList>
    </citation>
    <scope>NUCLEOTIDE SEQUENCE [LARGE SCALE GENOMIC DNA]</scope>
    <source>
        <strain evidence="2 3">SRW20</strain>
    </source>
</reference>
<protein>
    <submittedName>
        <fullName evidence="2">Uncharacterized protein</fullName>
    </submittedName>
</protein>
<dbReference type="Proteomes" id="UP000284706">
    <property type="component" value="Unassembled WGS sequence"/>
</dbReference>
<evidence type="ECO:0000313" key="3">
    <source>
        <dbReference type="Proteomes" id="UP000284706"/>
    </source>
</evidence>
<keyword evidence="1" id="KW-0812">Transmembrane</keyword>
<keyword evidence="1" id="KW-1133">Transmembrane helix</keyword>
<keyword evidence="3" id="KW-1185">Reference proteome</keyword>
<name>A0A409VX47_9AGAR</name>
<dbReference type="EMBL" id="NHYE01005526">
    <property type="protein sequence ID" value="PPQ70835.1"/>
    <property type="molecule type" value="Genomic_DNA"/>
</dbReference>
<sequence length="93" mass="10257">MRAVSDIYEHPELSSSEVWAKDAHNRSGKTRFIAAVGVLYIAGLTTLAAGQYLGYIDLTSLHSSAHLSSLTVWMEHDADLLDPYYSSLLRGML</sequence>
<evidence type="ECO:0000256" key="1">
    <source>
        <dbReference type="SAM" id="Phobius"/>
    </source>
</evidence>